<evidence type="ECO:0000313" key="3">
    <source>
        <dbReference type="Proteomes" id="UP000070572"/>
    </source>
</evidence>
<dbReference type="AlphaFoldDB" id="A0AB34X1W4"/>
<dbReference type="Proteomes" id="UP000070572">
    <property type="component" value="Unassembled WGS sequence"/>
</dbReference>
<reference evidence="2 3" key="1">
    <citation type="submission" date="2016-01" db="EMBL/GenBank/DDBJ databases">
        <authorList>
            <person name="Mitreva M."/>
            <person name="Pepin K.H."/>
            <person name="Mihindukulasuriya K.A."/>
            <person name="Fulton R."/>
            <person name="Fronick C."/>
            <person name="O'Laughlin M."/>
            <person name="Miner T."/>
            <person name="Herter B."/>
            <person name="Rosa B.A."/>
            <person name="Cordes M."/>
            <person name="Tomlinson C."/>
            <person name="Wollam A."/>
            <person name="Palsikar V.B."/>
            <person name="Mardis E.R."/>
            <person name="Wilson R.K."/>
        </authorList>
    </citation>
    <scope>NUCLEOTIDE SEQUENCE [LARGE SCALE GENOMIC DNA]</scope>
    <source>
        <strain evidence="2 3">DNF00696</strain>
    </source>
</reference>
<proteinExistence type="predicted"/>
<evidence type="ECO:0000256" key="1">
    <source>
        <dbReference type="SAM" id="MobiDB-lite"/>
    </source>
</evidence>
<dbReference type="EMBL" id="LSDN01000002">
    <property type="protein sequence ID" value="KXB82153.1"/>
    <property type="molecule type" value="Genomic_DNA"/>
</dbReference>
<feature type="region of interest" description="Disordered" evidence="1">
    <location>
        <begin position="1"/>
        <end position="46"/>
    </location>
</feature>
<protein>
    <submittedName>
        <fullName evidence="2">Uncharacterized protein</fullName>
    </submittedName>
</protein>
<evidence type="ECO:0000313" key="2">
    <source>
        <dbReference type="EMBL" id="KXB82153.1"/>
    </source>
</evidence>
<organism evidence="2 3">
    <name type="scientific">Varibaculum cambriense</name>
    <dbReference type="NCBI Taxonomy" id="184870"/>
    <lineage>
        <taxon>Bacteria</taxon>
        <taxon>Bacillati</taxon>
        <taxon>Actinomycetota</taxon>
        <taxon>Actinomycetes</taxon>
        <taxon>Actinomycetales</taxon>
        <taxon>Actinomycetaceae</taxon>
        <taxon>Varibaculum</taxon>
    </lineage>
</organism>
<sequence length="46" mass="4864">MISLMSILEMRSRTQPGNKSGVTSVETPHASSVVTFSPRADPSVSS</sequence>
<accession>A0AB34X1W4</accession>
<feature type="compositionally biased region" description="Polar residues" evidence="1">
    <location>
        <begin position="13"/>
        <end position="35"/>
    </location>
</feature>
<comment type="caution">
    <text evidence="2">The sequence shown here is derived from an EMBL/GenBank/DDBJ whole genome shotgun (WGS) entry which is preliminary data.</text>
</comment>
<gene>
    <name evidence="2" type="ORF">HMPREF1862_00047</name>
</gene>
<name>A0AB34X1W4_9ACTO</name>